<dbReference type="SUPFAM" id="SSF53850">
    <property type="entry name" value="Periplasmic binding protein-like II"/>
    <property type="match status" value="2"/>
</dbReference>
<protein>
    <submittedName>
        <fullName evidence="6">Extracellular solute-binding protein, family 5 Middle</fullName>
    </submittedName>
</protein>
<dbReference type="AlphaFoldDB" id="A0A1I6IPQ0"/>
<evidence type="ECO:0000256" key="1">
    <source>
        <dbReference type="ARBA" id="ARBA00005695"/>
    </source>
</evidence>
<sequence length="600" mass="66135">MGEHAIDRRQFVKTMGTIAGATAVAGCSGDDSGDGTGDGSGGTASDGELGERVPSLACPYWSDVGRAPTCEEQLSVAKPNVENALGVQVELQPKDIATTISEWNNDVRKFPIAYWYMGNTGGRLDPNPIMVRNMITRAGGDGLLNSSHYPSCEFSKLAHDQVSAPSLDKRNEMVREGIKIMSEDAAHIPTTNTLNFNAARSAVNTERVGQAGYAKNNPRFHIYSSVEDKDQMVFNADGNTMATSAFPRMDSDSLWNHIVTSTLMEYDENFELQQNMAASLETAREGKRIIVEIKDATFHNGDPVTAEDVQYTFQWNHENGSVVPDHTAIPYEGGADGIKIVDDKTVEFNLKQAYWPFINKKLQKRGIYHKQSFVESGADENPSNFTLNEIIGCGPYQVVNFQPGQSVTLDPFPDCAAHDPPNQRKVFLAFDSKQGAAQGLQAGEVDVVSQLPTGLFDQMKQADGIQTNVFSGFMGYHFHPHHGVAPTKFLEFRRAWGKALNRKEINQVSQSGQGEPQYHGSHFITTHPSYPDDDSDVYKYTTEPTGEPEAAKQLLEENGWGWDDQGRLHYPPDADLSPLWPKEGTPSEEDFPCLSELPED</sequence>
<feature type="compositionally biased region" description="Acidic residues" evidence="4">
    <location>
        <begin position="586"/>
        <end position="600"/>
    </location>
</feature>
<feature type="region of interest" description="Disordered" evidence="4">
    <location>
        <begin position="23"/>
        <end position="51"/>
    </location>
</feature>
<feature type="compositionally biased region" description="Gly residues" evidence="4">
    <location>
        <begin position="34"/>
        <end position="44"/>
    </location>
</feature>
<dbReference type="PANTHER" id="PTHR30290:SF9">
    <property type="entry name" value="OLIGOPEPTIDE-BINDING PROTEIN APPA"/>
    <property type="match status" value="1"/>
</dbReference>
<keyword evidence="2" id="KW-0813">Transport</keyword>
<evidence type="ECO:0000313" key="6">
    <source>
        <dbReference type="EMBL" id="SFR68704.1"/>
    </source>
</evidence>
<dbReference type="GO" id="GO:0015833">
    <property type="term" value="P:peptide transport"/>
    <property type="evidence" value="ECO:0007669"/>
    <property type="project" value="TreeGrafter"/>
</dbReference>
<comment type="similarity">
    <text evidence="1">Belongs to the bacterial solute-binding protein 5 family.</text>
</comment>
<dbReference type="Gene3D" id="3.10.105.10">
    <property type="entry name" value="Dipeptide-binding Protein, Domain 3"/>
    <property type="match status" value="2"/>
</dbReference>
<dbReference type="InterPro" id="IPR000914">
    <property type="entry name" value="SBP_5_dom"/>
</dbReference>
<dbReference type="STRING" id="553469.SAMN04487947_3487"/>
<dbReference type="InterPro" id="IPR039424">
    <property type="entry name" value="SBP_5"/>
</dbReference>
<accession>A0A1I6IPQ0</accession>
<organism evidence="6 7">
    <name type="scientific">Halogeometricum rufum</name>
    <dbReference type="NCBI Taxonomy" id="553469"/>
    <lineage>
        <taxon>Archaea</taxon>
        <taxon>Methanobacteriati</taxon>
        <taxon>Methanobacteriota</taxon>
        <taxon>Stenosarchaea group</taxon>
        <taxon>Halobacteria</taxon>
        <taxon>Halobacteriales</taxon>
        <taxon>Haloferacaceae</taxon>
        <taxon>Halogeometricum</taxon>
    </lineage>
</organism>
<gene>
    <name evidence="6" type="ORF">SAMN04487947_3487</name>
</gene>
<dbReference type="RefSeq" id="WP_089810006.1">
    <property type="nucleotide sequence ID" value="NZ_FOYT01000004.1"/>
</dbReference>
<dbReference type="Pfam" id="PF00496">
    <property type="entry name" value="SBP_bac_5"/>
    <property type="match status" value="1"/>
</dbReference>
<evidence type="ECO:0000256" key="2">
    <source>
        <dbReference type="ARBA" id="ARBA00022448"/>
    </source>
</evidence>
<proteinExistence type="inferred from homology"/>
<dbReference type="Gene3D" id="3.40.190.10">
    <property type="entry name" value="Periplasmic binding protein-like II"/>
    <property type="match status" value="1"/>
</dbReference>
<evidence type="ECO:0000256" key="4">
    <source>
        <dbReference type="SAM" id="MobiDB-lite"/>
    </source>
</evidence>
<keyword evidence="7" id="KW-1185">Reference proteome</keyword>
<evidence type="ECO:0000259" key="5">
    <source>
        <dbReference type="Pfam" id="PF00496"/>
    </source>
</evidence>
<dbReference type="CDD" id="cd00995">
    <property type="entry name" value="PBP2_NikA_DppA_OppA_like"/>
    <property type="match status" value="1"/>
</dbReference>
<reference evidence="7" key="1">
    <citation type="submission" date="2016-10" db="EMBL/GenBank/DDBJ databases">
        <authorList>
            <person name="Varghese N."/>
            <person name="Submissions S."/>
        </authorList>
    </citation>
    <scope>NUCLEOTIDE SEQUENCE [LARGE SCALE GENOMIC DNA]</scope>
    <source>
        <strain evidence="7">CGMCC 1.7736</strain>
    </source>
</reference>
<dbReference type="GO" id="GO:1904680">
    <property type="term" value="F:peptide transmembrane transporter activity"/>
    <property type="evidence" value="ECO:0007669"/>
    <property type="project" value="TreeGrafter"/>
</dbReference>
<dbReference type="OrthoDB" id="233597at2157"/>
<feature type="domain" description="Solute-binding protein family 5" evidence="5">
    <location>
        <begin position="272"/>
        <end position="568"/>
    </location>
</feature>
<name>A0A1I6IPQ0_9EURY</name>
<evidence type="ECO:0000256" key="3">
    <source>
        <dbReference type="ARBA" id="ARBA00022729"/>
    </source>
</evidence>
<keyword evidence="3" id="KW-0732">Signal</keyword>
<dbReference type="Proteomes" id="UP000198531">
    <property type="component" value="Unassembled WGS sequence"/>
</dbReference>
<dbReference type="EMBL" id="FOYT01000004">
    <property type="protein sequence ID" value="SFR68704.1"/>
    <property type="molecule type" value="Genomic_DNA"/>
</dbReference>
<evidence type="ECO:0000313" key="7">
    <source>
        <dbReference type="Proteomes" id="UP000198531"/>
    </source>
</evidence>
<feature type="region of interest" description="Disordered" evidence="4">
    <location>
        <begin position="507"/>
        <end position="600"/>
    </location>
</feature>
<dbReference type="PANTHER" id="PTHR30290">
    <property type="entry name" value="PERIPLASMIC BINDING COMPONENT OF ABC TRANSPORTER"/>
    <property type="match status" value="1"/>
</dbReference>